<feature type="compositionally biased region" description="Polar residues" evidence="1">
    <location>
        <begin position="249"/>
        <end position="263"/>
    </location>
</feature>
<feature type="region of interest" description="Disordered" evidence="1">
    <location>
        <begin position="530"/>
        <end position="623"/>
    </location>
</feature>
<dbReference type="OrthoDB" id="3919091at2759"/>
<evidence type="ECO:0000313" key="3">
    <source>
        <dbReference type="Proteomes" id="UP000027730"/>
    </source>
</evidence>
<proteinExistence type="predicted"/>
<evidence type="ECO:0000256" key="1">
    <source>
        <dbReference type="SAM" id="MobiDB-lite"/>
    </source>
</evidence>
<organism evidence="2 3">
    <name type="scientific">Aureobasidium namibiae CBS 147.97</name>
    <dbReference type="NCBI Taxonomy" id="1043004"/>
    <lineage>
        <taxon>Eukaryota</taxon>
        <taxon>Fungi</taxon>
        <taxon>Dikarya</taxon>
        <taxon>Ascomycota</taxon>
        <taxon>Pezizomycotina</taxon>
        <taxon>Dothideomycetes</taxon>
        <taxon>Dothideomycetidae</taxon>
        <taxon>Dothideales</taxon>
        <taxon>Saccotheciaceae</taxon>
        <taxon>Aureobasidium</taxon>
    </lineage>
</organism>
<reference evidence="2 3" key="1">
    <citation type="journal article" date="2014" name="BMC Genomics">
        <title>Genome sequencing of four Aureobasidium pullulans varieties: biotechnological potential, stress tolerance, and description of new species.</title>
        <authorList>
            <person name="Gostin Ar C."/>
            <person name="Ohm R.A."/>
            <person name="Kogej T."/>
            <person name="Sonjak S."/>
            <person name="Turk M."/>
            <person name="Zajc J."/>
            <person name="Zalar P."/>
            <person name="Grube M."/>
            <person name="Sun H."/>
            <person name="Han J."/>
            <person name="Sharma A."/>
            <person name="Chiniquy J."/>
            <person name="Ngan C.Y."/>
            <person name="Lipzen A."/>
            <person name="Barry K."/>
            <person name="Grigoriev I.V."/>
            <person name="Gunde-Cimerman N."/>
        </authorList>
    </citation>
    <scope>NUCLEOTIDE SEQUENCE [LARGE SCALE GENOMIC DNA]</scope>
    <source>
        <strain evidence="2 3">CBS 147.97</strain>
    </source>
</reference>
<feature type="region of interest" description="Disordered" evidence="1">
    <location>
        <begin position="449"/>
        <end position="503"/>
    </location>
</feature>
<feature type="compositionally biased region" description="Polar residues" evidence="1">
    <location>
        <begin position="145"/>
        <end position="170"/>
    </location>
</feature>
<feature type="region of interest" description="Disordered" evidence="1">
    <location>
        <begin position="807"/>
        <end position="828"/>
    </location>
</feature>
<feature type="compositionally biased region" description="Polar residues" evidence="1">
    <location>
        <begin position="111"/>
        <end position="120"/>
    </location>
</feature>
<keyword evidence="3" id="KW-1185">Reference proteome</keyword>
<dbReference type="AlphaFoldDB" id="A0A074W9K4"/>
<feature type="compositionally biased region" description="Pro residues" evidence="1">
    <location>
        <begin position="487"/>
        <end position="499"/>
    </location>
</feature>
<protein>
    <submittedName>
        <fullName evidence="2">Uncharacterized protein</fullName>
    </submittedName>
</protein>
<feature type="region of interest" description="Disordered" evidence="1">
    <location>
        <begin position="685"/>
        <end position="704"/>
    </location>
</feature>
<accession>A0A074W9K4</accession>
<feature type="compositionally biased region" description="Basic residues" evidence="1">
    <location>
        <begin position="813"/>
        <end position="828"/>
    </location>
</feature>
<dbReference type="GeneID" id="25414384"/>
<name>A0A074W9K4_9PEZI</name>
<feature type="region of interest" description="Disordered" evidence="1">
    <location>
        <begin position="104"/>
        <end position="328"/>
    </location>
</feature>
<dbReference type="Proteomes" id="UP000027730">
    <property type="component" value="Unassembled WGS sequence"/>
</dbReference>
<feature type="compositionally biased region" description="Basic and acidic residues" evidence="1">
    <location>
        <begin position="171"/>
        <end position="180"/>
    </location>
</feature>
<dbReference type="HOGENOM" id="CLU_342233_0_0_1"/>
<feature type="compositionally biased region" description="Polar residues" evidence="1">
    <location>
        <begin position="538"/>
        <end position="547"/>
    </location>
</feature>
<dbReference type="RefSeq" id="XP_013422491.1">
    <property type="nucleotide sequence ID" value="XM_013567037.1"/>
</dbReference>
<sequence>MDDPAFMLLQLQENLRFVHPGARVLSCMVSDENRAPYWTYVILTYDPRGNVQTYLDPYDCRTAKWTNQPLEALKKMHLEIAAQVTDKLIIDNHHPLRQLEEQRLDEAAERTASSASNNHTGSRRGPQQPMAPISASRQTSEHLRSQNSDNPPAYQSQETSSAYVQRSGRLSTRDTLDSIDRVSSSRSRKIEGFDGSGRAGSPVHLPLVTSPTELLFPDPKEKGSPGTTPAGEGWRQQTAVTGTRDYLRSTHSQPRTSGSNMRASNHEKAKTDSQVSRINALPRSRVQQSQPLNPRAATFGNAPVGPSTQPPVQNDKIPISRPTNDYSTAQGVHGMQALHPSTTINPLHRRQRQEPLPQLLSSRPPYQGASEVDLQLPPSVLDLMYTDLEEFLRQVEIHKREQFGPHDILAPIGDSASEFARDIDADLDDGVVSGGGVVSLVARIRDYRPQSPRGSISSGETVKASDTLHRRRRVTQRRYGENETGDPLPPAAPSPPPNDVYPAGLPVYPPTLVNSVSGASVRRNASSAARMNAADRISSMSATQSIRRPTPLGPRSVSSVSRQGTFDERHDNNENERLLGGEERGGSRRVSQNHEEGNQGERTLVPHTAPTPNPLAPSKPTAMHSSTALLPLLAPHLLSDPPISSDATIDPSMSVTTAESFNVTIKGNPRFRAFSKLWTMGRKVSGKTVGGGGRGGERKESASPSRYLIQRDFLQNEPKTKTEETAKLDVGIRQKGDGKKQMWVRDISDGEKKTKRQEEEELIIPTSSIVPRDINKKDMEKETTPTDAHCCISSFVVKKGRKERFPIWESKEKKGKRKSTKKTRVGAG</sequence>
<dbReference type="EMBL" id="KL584732">
    <property type="protein sequence ID" value="KEQ68299.1"/>
    <property type="molecule type" value="Genomic_DNA"/>
</dbReference>
<feature type="compositionally biased region" description="Basic and acidic residues" evidence="1">
    <location>
        <begin position="565"/>
        <end position="599"/>
    </location>
</feature>
<evidence type="ECO:0000313" key="2">
    <source>
        <dbReference type="EMBL" id="KEQ68299.1"/>
    </source>
</evidence>
<gene>
    <name evidence="2" type="ORF">M436DRAFT_68283</name>
</gene>